<keyword evidence="2" id="KW-1185">Reference proteome</keyword>
<name>A0AAN8ZE78_9MAGN</name>
<sequence>MRHLELYLMMLGSSASIFKELFGGPAKHQPLDPDGTIPTVHLHNFEHASISLSIFIYAIFAIILDKVKPHVGYPLLLYIGSIAFAQELLLFHLHSTDHTGIEVENKTFHYKKEDAVDSETRSFIEIGNAFEPAALESFPSSPKLIFALLTLQTFITDDRSPLRCSKPISVTLRFIVIVSFSCAYRRSVIGSFLKFLAEASRSMNAVVFV</sequence>
<organism evidence="1 2">
    <name type="scientific">Dillenia turbinata</name>
    <dbReference type="NCBI Taxonomy" id="194707"/>
    <lineage>
        <taxon>Eukaryota</taxon>
        <taxon>Viridiplantae</taxon>
        <taxon>Streptophyta</taxon>
        <taxon>Embryophyta</taxon>
        <taxon>Tracheophyta</taxon>
        <taxon>Spermatophyta</taxon>
        <taxon>Magnoliopsida</taxon>
        <taxon>eudicotyledons</taxon>
        <taxon>Gunneridae</taxon>
        <taxon>Pentapetalae</taxon>
        <taxon>Dilleniales</taxon>
        <taxon>Dilleniaceae</taxon>
        <taxon>Dillenia</taxon>
    </lineage>
</organism>
<accession>A0AAN8ZE78</accession>
<dbReference type="AlphaFoldDB" id="A0AAN8ZE78"/>
<dbReference type="PANTHER" id="PTHR46285:SF3">
    <property type="entry name" value="PROTEINASE INHIBITOR I4, SERPIN (DUF716)"/>
    <property type="match status" value="1"/>
</dbReference>
<gene>
    <name evidence="1" type="ORF">RJ641_035001</name>
</gene>
<dbReference type="PANTHER" id="PTHR46285">
    <property type="entry name" value="PROTEINASE INHIBITOR I4, SERPIN (DUF716)-RELATED"/>
    <property type="match status" value="1"/>
</dbReference>
<protein>
    <submittedName>
        <fullName evidence="1">Uncharacterized protein</fullName>
    </submittedName>
</protein>
<comment type="caution">
    <text evidence="1">The sequence shown here is derived from an EMBL/GenBank/DDBJ whole genome shotgun (WGS) entry which is preliminary data.</text>
</comment>
<proteinExistence type="predicted"/>
<evidence type="ECO:0000313" key="1">
    <source>
        <dbReference type="EMBL" id="KAK6934846.1"/>
    </source>
</evidence>
<dbReference type="EMBL" id="JBAMMX010000008">
    <property type="protein sequence ID" value="KAK6934846.1"/>
    <property type="molecule type" value="Genomic_DNA"/>
</dbReference>
<evidence type="ECO:0000313" key="2">
    <source>
        <dbReference type="Proteomes" id="UP001370490"/>
    </source>
</evidence>
<reference evidence="1 2" key="1">
    <citation type="submission" date="2023-12" db="EMBL/GenBank/DDBJ databases">
        <title>A high-quality genome assembly for Dillenia turbinata (Dilleniales).</title>
        <authorList>
            <person name="Chanderbali A."/>
        </authorList>
    </citation>
    <scope>NUCLEOTIDE SEQUENCE [LARGE SCALE GENOMIC DNA]</scope>
    <source>
        <strain evidence="1">LSX21</strain>
        <tissue evidence="1">Leaf</tissue>
    </source>
</reference>
<dbReference type="Proteomes" id="UP001370490">
    <property type="component" value="Unassembled WGS sequence"/>
</dbReference>